<dbReference type="InterPro" id="IPR000160">
    <property type="entry name" value="GGDEF_dom"/>
</dbReference>
<dbReference type="PANTHER" id="PTHR45138">
    <property type="entry name" value="REGULATORY COMPONENTS OF SENSORY TRANSDUCTION SYSTEM"/>
    <property type="match status" value="1"/>
</dbReference>
<proteinExistence type="predicted"/>
<dbReference type="Pfam" id="PF00990">
    <property type="entry name" value="GGDEF"/>
    <property type="match status" value="1"/>
</dbReference>
<keyword evidence="2" id="KW-0812">Transmembrane</keyword>
<dbReference type="GO" id="GO:0052621">
    <property type="term" value="F:diguanylate cyclase activity"/>
    <property type="evidence" value="ECO:0007669"/>
    <property type="project" value="TreeGrafter"/>
</dbReference>
<keyword evidence="2" id="KW-0472">Membrane</keyword>
<evidence type="ECO:0000313" key="5">
    <source>
        <dbReference type="Proteomes" id="UP000824223"/>
    </source>
</evidence>
<dbReference type="Proteomes" id="UP000824223">
    <property type="component" value="Unassembled WGS sequence"/>
</dbReference>
<evidence type="ECO:0000259" key="3">
    <source>
        <dbReference type="PROSITE" id="PS50887"/>
    </source>
</evidence>
<feature type="transmembrane region" description="Helical" evidence="2">
    <location>
        <begin position="284"/>
        <end position="310"/>
    </location>
</feature>
<dbReference type="Gene3D" id="3.30.70.270">
    <property type="match status" value="1"/>
</dbReference>
<dbReference type="SMART" id="SM00267">
    <property type="entry name" value="GGDEF"/>
    <property type="match status" value="1"/>
</dbReference>
<dbReference type="GO" id="GO:1902201">
    <property type="term" value="P:negative regulation of bacterial-type flagellum-dependent cell motility"/>
    <property type="evidence" value="ECO:0007669"/>
    <property type="project" value="TreeGrafter"/>
</dbReference>
<dbReference type="SUPFAM" id="SSF55073">
    <property type="entry name" value="Nucleotide cyclase"/>
    <property type="match status" value="1"/>
</dbReference>
<gene>
    <name evidence="4" type="ORF">H9798_08880</name>
</gene>
<dbReference type="EMBL" id="DXAK01000045">
    <property type="protein sequence ID" value="HJA07235.1"/>
    <property type="molecule type" value="Genomic_DNA"/>
</dbReference>
<feature type="domain" description="GGDEF" evidence="3">
    <location>
        <begin position="407"/>
        <end position="540"/>
    </location>
</feature>
<keyword evidence="2" id="KW-1133">Transmembrane helix</keyword>
<comment type="caution">
    <text evidence="4">The sequence shown here is derived from an EMBL/GenBank/DDBJ whole genome shotgun (WGS) entry which is preliminary data.</text>
</comment>
<organism evidence="4 5">
    <name type="scientific">Candidatus Mediterraneibacter pullicola</name>
    <dbReference type="NCBI Taxonomy" id="2838682"/>
    <lineage>
        <taxon>Bacteria</taxon>
        <taxon>Bacillati</taxon>
        <taxon>Bacillota</taxon>
        <taxon>Clostridia</taxon>
        <taxon>Lachnospirales</taxon>
        <taxon>Lachnospiraceae</taxon>
        <taxon>Mediterraneibacter</taxon>
    </lineage>
</organism>
<dbReference type="InterPro" id="IPR050469">
    <property type="entry name" value="Diguanylate_Cyclase"/>
</dbReference>
<feature type="coiled-coil region" evidence="1">
    <location>
        <begin position="47"/>
        <end position="74"/>
    </location>
</feature>
<keyword evidence="1" id="KW-0175">Coiled coil</keyword>
<protein>
    <submittedName>
        <fullName evidence="4">GGDEF domain-containing protein</fullName>
    </submittedName>
</protein>
<evidence type="ECO:0000313" key="4">
    <source>
        <dbReference type="EMBL" id="HJA07235.1"/>
    </source>
</evidence>
<dbReference type="PANTHER" id="PTHR45138:SF24">
    <property type="entry name" value="DIGUANYLATE CYCLASE DGCC-RELATED"/>
    <property type="match status" value="1"/>
</dbReference>
<dbReference type="GO" id="GO:0005886">
    <property type="term" value="C:plasma membrane"/>
    <property type="evidence" value="ECO:0007669"/>
    <property type="project" value="TreeGrafter"/>
</dbReference>
<evidence type="ECO:0000256" key="1">
    <source>
        <dbReference type="SAM" id="Coils"/>
    </source>
</evidence>
<dbReference type="CDD" id="cd01949">
    <property type="entry name" value="GGDEF"/>
    <property type="match status" value="1"/>
</dbReference>
<dbReference type="AlphaFoldDB" id="A0A9D2HCG4"/>
<reference evidence="4" key="1">
    <citation type="journal article" date="2021" name="PeerJ">
        <title>Extensive microbial diversity within the chicken gut microbiome revealed by metagenomics and culture.</title>
        <authorList>
            <person name="Gilroy R."/>
            <person name="Ravi A."/>
            <person name="Getino M."/>
            <person name="Pursley I."/>
            <person name="Horton D.L."/>
            <person name="Alikhan N.F."/>
            <person name="Baker D."/>
            <person name="Gharbi K."/>
            <person name="Hall N."/>
            <person name="Watson M."/>
            <person name="Adriaenssens E.M."/>
            <person name="Foster-Nyarko E."/>
            <person name="Jarju S."/>
            <person name="Secka A."/>
            <person name="Antonio M."/>
            <person name="Oren A."/>
            <person name="Chaudhuri R.R."/>
            <person name="La Ragione R."/>
            <person name="Hildebrand F."/>
            <person name="Pallen M.J."/>
        </authorList>
    </citation>
    <scope>NUCLEOTIDE SEQUENCE</scope>
    <source>
        <strain evidence="4">ChiSjej2B20-11307</strain>
    </source>
</reference>
<sequence length="581" mass="66062">MKRLYKGLAAIFLFSTVLFVLIFAVSLYKRGKDENGRYLDQLLISVESNLDRAAQEYEEKLEHLEEDYISRARAVEYIASYDTQMIGRNGLEFLKGIMEVGDISLLDSSGEVFLSTDETLEGSREAEVVVEELKDLPKGERVSVHLDTPDFRNRPEYFYVLAGSESERFAAVRIDADISKAGLVSGKEVVGTILRQATTEYETSIFAVGKIKGSVFGITENNSQDIQIRDVREGQEMLEYLSRIPKGEPVFLHINGAYQSAVVRDLDDMYLVAFSGLDRVVGSVFLTFCIGLAVIGLICALSVLMVRYYLKKYLFLRFEQIREGIYGILRGERDPSEDDSEIPELRLLMDMIFQLEQGYVEKSHGIDRMEDQLWAARTEAERDRLTGLYNRSGFERRAEMFLKNEHPGGALILLDLDNFKQINDFEGHPRGDRALQRFAQCLSGAFREEDVIGRLGGDEFIVLVGNPMTEKVLEEKFDSLLVGVREAMKEEYEKYRVSVSIGAVPIDGSIRDYKKLYQCADTALYISKYLGKDRFYINKKMIACMRRECISCRADCPRSRILDGKEGITQDGEDLYHHPGS</sequence>
<dbReference type="InterPro" id="IPR029787">
    <property type="entry name" value="Nucleotide_cyclase"/>
</dbReference>
<name>A0A9D2HCG4_9FIRM</name>
<accession>A0A9D2HCG4</accession>
<dbReference type="GO" id="GO:0043709">
    <property type="term" value="P:cell adhesion involved in single-species biofilm formation"/>
    <property type="evidence" value="ECO:0007669"/>
    <property type="project" value="TreeGrafter"/>
</dbReference>
<evidence type="ECO:0000256" key="2">
    <source>
        <dbReference type="SAM" id="Phobius"/>
    </source>
</evidence>
<reference evidence="4" key="2">
    <citation type="submission" date="2021-04" db="EMBL/GenBank/DDBJ databases">
        <authorList>
            <person name="Gilroy R."/>
        </authorList>
    </citation>
    <scope>NUCLEOTIDE SEQUENCE</scope>
    <source>
        <strain evidence="4">ChiSjej2B20-11307</strain>
    </source>
</reference>
<dbReference type="InterPro" id="IPR043128">
    <property type="entry name" value="Rev_trsase/Diguanyl_cyclase"/>
</dbReference>
<dbReference type="NCBIfam" id="TIGR00254">
    <property type="entry name" value="GGDEF"/>
    <property type="match status" value="1"/>
</dbReference>
<dbReference type="PROSITE" id="PS50887">
    <property type="entry name" value="GGDEF"/>
    <property type="match status" value="1"/>
</dbReference>